<dbReference type="PROSITE" id="PS50600">
    <property type="entry name" value="ULP_PROTEASE"/>
    <property type="match status" value="1"/>
</dbReference>
<evidence type="ECO:0000256" key="5">
    <source>
        <dbReference type="SAM" id="MobiDB-lite"/>
    </source>
</evidence>
<dbReference type="SMR" id="A0A7I8WN28"/>
<dbReference type="AlphaFoldDB" id="A0A7I8WN28"/>
<reference evidence="7" key="1">
    <citation type="submission" date="2020-09" db="EMBL/GenBank/DDBJ databases">
        <authorList>
            <person name="Kikuchi T."/>
        </authorList>
    </citation>
    <scope>NUCLEOTIDE SEQUENCE</scope>
    <source>
        <strain evidence="7">Ka4C1</strain>
    </source>
</reference>
<gene>
    <name evidence="7" type="ORF">BXYJ_LOCUS3019</name>
</gene>
<dbReference type="EMBL" id="CAJFDI010000002">
    <property type="protein sequence ID" value="CAD5213416.1"/>
    <property type="molecule type" value="Genomic_DNA"/>
</dbReference>
<keyword evidence="8" id="KW-1185">Reference proteome</keyword>
<dbReference type="GO" id="GO:0016926">
    <property type="term" value="P:protein desumoylation"/>
    <property type="evidence" value="ECO:0007669"/>
    <property type="project" value="UniProtKB-ARBA"/>
</dbReference>
<feature type="domain" description="Ubiquitin-like protease family profile" evidence="6">
    <location>
        <begin position="125"/>
        <end position="295"/>
    </location>
</feature>
<dbReference type="Proteomes" id="UP000582659">
    <property type="component" value="Unassembled WGS sequence"/>
</dbReference>
<dbReference type="Gene3D" id="3.40.395.10">
    <property type="entry name" value="Adenoviral Proteinase, Chain A"/>
    <property type="match status" value="1"/>
</dbReference>
<dbReference type="InterPro" id="IPR038765">
    <property type="entry name" value="Papain-like_cys_pep_sf"/>
</dbReference>
<dbReference type="Proteomes" id="UP000659654">
    <property type="component" value="Unassembled WGS sequence"/>
</dbReference>
<dbReference type="PANTHER" id="PTHR46915:SF2">
    <property type="entry name" value="UBIQUITIN-LIKE PROTEASE 4"/>
    <property type="match status" value="1"/>
</dbReference>
<organism evidence="7 8">
    <name type="scientific">Bursaphelenchus xylophilus</name>
    <name type="common">Pinewood nematode worm</name>
    <name type="synonym">Aphelenchoides xylophilus</name>
    <dbReference type="NCBI Taxonomy" id="6326"/>
    <lineage>
        <taxon>Eukaryota</taxon>
        <taxon>Metazoa</taxon>
        <taxon>Ecdysozoa</taxon>
        <taxon>Nematoda</taxon>
        <taxon>Chromadorea</taxon>
        <taxon>Rhabditida</taxon>
        <taxon>Tylenchina</taxon>
        <taxon>Tylenchomorpha</taxon>
        <taxon>Aphelenchoidea</taxon>
        <taxon>Aphelenchoididae</taxon>
        <taxon>Bursaphelenchus</taxon>
    </lineage>
</organism>
<proteinExistence type="inferred from homology"/>
<dbReference type="GO" id="GO:0006508">
    <property type="term" value="P:proteolysis"/>
    <property type="evidence" value="ECO:0007669"/>
    <property type="project" value="UniProtKB-KW"/>
</dbReference>
<feature type="compositionally biased region" description="Basic and acidic residues" evidence="5">
    <location>
        <begin position="345"/>
        <end position="358"/>
    </location>
</feature>
<protein>
    <submittedName>
        <fullName evidence="7">(pine wood nematode) hypothetical protein</fullName>
    </submittedName>
</protein>
<comment type="similarity">
    <text evidence="1">Belongs to the peptidase C48 family.</text>
</comment>
<dbReference type="OrthoDB" id="1939479at2759"/>
<feature type="compositionally biased region" description="Basic and acidic residues" evidence="5">
    <location>
        <begin position="440"/>
        <end position="469"/>
    </location>
</feature>
<dbReference type="Pfam" id="PF02902">
    <property type="entry name" value="Peptidase_C48"/>
    <property type="match status" value="1"/>
</dbReference>
<evidence type="ECO:0000259" key="6">
    <source>
        <dbReference type="PROSITE" id="PS50600"/>
    </source>
</evidence>
<comment type="caution">
    <text evidence="7">The sequence shown here is derived from an EMBL/GenBank/DDBJ whole genome shotgun (WGS) entry which is preliminary data.</text>
</comment>
<dbReference type="SUPFAM" id="SSF54001">
    <property type="entry name" value="Cysteine proteinases"/>
    <property type="match status" value="1"/>
</dbReference>
<evidence type="ECO:0000313" key="8">
    <source>
        <dbReference type="Proteomes" id="UP000659654"/>
    </source>
</evidence>
<feature type="region of interest" description="Disordered" evidence="5">
    <location>
        <begin position="22"/>
        <end position="41"/>
    </location>
</feature>
<evidence type="ECO:0000313" key="7">
    <source>
        <dbReference type="EMBL" id="CAD5213416.1"/>
    </source>
</evidence>
<evidence type="ECO:0000256" key="3">
    <source>
        <dbReference type="ARBA" id="ARBA00022801"/>
    </source>
</evidence>
<sequence length="516" mass="59744">MGKINFVKKKLRIIEKGPARNGKVLKKMRESPEPDARPKLSKKKLRVRNLLEENLRLCDPEIFKEEALNQTHTDDFFTLSRLITPMTHHFLNSGIPSESLIAIRDIWRLPSKPTDTKPYKTCAGVSLKKADIYTLRIGELLNDEVIYAYLQLIKKRSEEVQGLPKVYCFNTFFYPAYFEGGYTKVARWTKNVNIFEYDLVFVPIFHGEHWSLLIWDFRNKCKIYLDSLEVPEGEDIRTLATIYFNMTDKYLKDEAKSRGKDPREVKKLKKIVVNRPIQRNETDCGVYVCLFAEYVARGCTCFDFFHDFIYKFRAKICHEILAEKLMWTLNGPRPVKLVHENNGGEVEKEVEEPMKAESSKNFGNGDVEKEKTREIEGPDQKAEAQEKPTEPGTSGKWPEKHSESNEKSKWIGNSESPRRKSADSCQILKEGEEEEGISIIEEKNAGKCERRRSFIGKSEENRKIEEKTSSVDNGGALRTEHVPPIKRPRSATEEILARRRQNQEIPHKKPQKVVVT</sequence>
<feature type="compositionally biased region" description="Basic and acidic residues" evidence="5">
    <location>
        <begin position="27"/>
        <end position="38"/>
    </location>
</feature>
<keyword evidence="3" id="KW-0378">Hydrolase</keyword>
<dbReference type="GO" id="GO:0008234">
    <property type="term" value="F:cysteine-type peptidase activity"/>
    <property type="evidence" value="ECO:0007669"/>
    <property type="project" value="UniProtKB-KW"/>
</dbReference>
<evidence type="ECO:0000256" key="4">
    <source>
        <dbReference type="ARBA" id="ARBA00022807"/>
    </source>
</evidence>
<feature type="compositionally biased region" description="Basic and acidic residues" evidence="5">
    <location>
        <begin position="366"/>
        <end position="389"/>
    </location>
</feature>
<accession>A0A7I8WN28</accession>
<dbReference type="EMBL" id="CAJFCV020000002">
    <property type="protein sequence ID" value="CAG9092539.1"/>
    <property type="molecule type" value="Genomic_DNA"/>
</dbReference>
<dbReference type="InterPro" id="IPR003653">
    <property type="entry name" value="Peptidase_C48_C"/>
</dbReference>
<evidence type="ECO:0000256" key="1">
    <source>
        <dbReference type="ARBA" id="ARBA00005234"/>
    </source>
</evidence>
<feature type="compositionally biased region" description="Basic and acidic residues" evidence="5">
    <location>
        <begin position="397"/>
        <end position="409"/>
    </location>
</feature>
<evidence type="ECO:0000256" key="2">
    <source>
        <dbReference type="ARBA" id="ARBA00022670"/>
    </source>
</evidence>
<keyword evidence="2" id="KW-0645">Protease</keyword>
<feature type="region of interest" description="Disordered" evidence="5">
    <location>
        <begin position="340"/>
        <end position="492"/>
    </location>
</feature>
<name>A0A7I8WN28_BURXY</name>
<keyword evidence="4" id="KW-0788">Thiol protease</keyword>
<dbReference type="PANTHER" id="PTHR46915">
    <property type="entry name" value="UBIQUITIN-LIKE PROTEASE 4-RELATED"/>
    <property type="match status" value="1"/>
</dbReference>